<evidence type="ECO:0000256" key="4">
    <source>
        <dbReference type="ARBA" id="ARBA00022679"/>
    </source>
</evidence>
<keyword evidence="8 15" id="KW-1133">Transmembrane helix</keyword>
<organism evidence="16 17">
    <name type="scientific">Branchiostoma belcheri</name>
    <name type="common">Amphioxus</name>
    <dbReference type="NCBI Taxonomy" id="7741"/>
    <lineage>
        <taxon>Eukaryota</taxon>
        <taxon>Metazoa</taxon>
        <taxon>Chordata</taxon>
        <taxon>Cephalochordata</taxon>
        <taxon>Leptocardii</taxon>
        <taxon>Amphioxiformes</taxon>
        <taxon>Branchiostomatidae</taxon>
        <taxon>Branchiostoma</taxon>
    </lineage>
</organism>
<dbReference type="PANTHER" id="PTHR45906:SF1">
    <property type="entry name" value="ALPHA-N-ACETYL-NEURAMINYL-2,3-BETA-GALACTOSYL-1, 3-N-ACETYL-GALACTOSAMINIDE ALPHA-2,6-SIALYLTRANSFERASE-LIKE"/>
    <property type="match status" value="1"/>
</dbReference>
<dbReference type="Proteomes" id="UP000515135">
    <property type="component" value="Unplaced"/>
</dbReference>
<evidence type="ECO:0000256" key="14">
    <source>
        <dbReference type="ARBA" id="ARBA00043744"/>
    </source>
</evidence>
<evidence type="ECO:0000256" key="7">
    <source>
        <dbReference type="ARBA" id="ARBA00022981"/>
    </source>
</evidence>
<keyword evidence="4" id="KW-0808">Transferase</keyword>
<dbReference type="InterPro" id="IPR038578">
    <property type="entry name" value="GT29-like_sf"/>
</dbReference>
<dbReference type="KEGG" id="bbel:109481671"/>
<keyword evidence="5 15" id="KW-0812">Transmembrane</keyword>
<keyword evidence="13" id="KW-0325">Glycoprotein</keyword>
<dbReference type="GeneID" id="109481671"/>
<comment type="catalytic activity">
    <reaction evidence="14">
        <text>a ganglioside GM1b (d18:1(4E)) + CMP-N-acetyl-beta-neuraminate = a ganglioside GD1alpha (d18:1(4E)) + CMP + H(+)</text>
        <dbReference type="Rhea" id="RHEA:41968"/>
        <dbReference type="ChEBI" id="CHEBI:15378"/>
        <dbReference type="ChEBI" id="CHEBI:57812"/>
        <dbReference type="ChEBI" id="CHEBI:60377"/>
        <dbReference type="ChEBI" id="CHEBI:78568"/>
        <dbReference type="ChEBI" id="CHEBI:78569"/>
    </reaction>
    <physiologicalReaction direction="left-to-right" evidence="14">
        <dbReference type="Rhea" id="RHEA:41969"/>
    </physiologicalReaction>
</comment>
<dbReference type="InterPro" id="IPR001675">
    <property type="entry name" value="Glyco_trans_29"/>
</dbReference>
<evidence type="ECO:0000256" key="2">
    <source>
        <dbReference type="ARBA" id="ARBA00006003"/>
    </source>
</evidence>
<dbReference type="Gene3D" id="3.90.1480.20">
    <property type="entry name" value="Glycosyl transferase family 29"/>
    <property type="match status" value="2"/>
</dbReference>
<dbReference type="Pfam" id="PF00777">
    <property type="entry name" value="Glyco_transf_29"/>
    <property type="match status" value="3"/>
</dbReference>
<dbReference type="AlphaFoldDB" id="A0A6P4ZEZ1"/>
<comment type="subcellular location">
    <subcellularLocation>
        <location evidence="1">Golgi apparatus membrane</location>
        <topology evidence="1">Single-pass type II membrane protein</topology>
    </subcellularLocation>
</comment>
<evidence type="ECO:0000313" key="16">
    <source>
        <dbReference type="Proteomes" id="UP000515135"/>
    </source>
</evidence>
<evidence type="ECO:0000256" key="12">
    <source>
        <dbReference type="ARBA" id="ARBA00023157"/>
    </source>
</evidence>
<keyword evidence="6" id="KW-0735">Signal-anchor</keyword>
<dbReference type="GO" id="GO:0001665">
    <property type="term" value="F:alpha-N-acetylgalactosaminide alpha-2,6-sialyltransferase activity"/>
    <property type="evidence" value="ECO:0007669"/>
    <property type="project" value="TreeGrafter"/>
</dbReference>
<evidence type="ECO:0000256" key="13">
    <source>
        <dbReference type="ARBA" id="ARBA00023180"/>
    </source>
</evidence>
<evidence type="ECO:0000313" key="17">
    <source>
        <dbReference type="RefSeq" id="XP_019639805.1"/>
    </source>
</evidence>
<keyword evidence="12" id="KW-1015">Disulfide bond</keyword>
<keyword evidence="10" id="KW-0443">Lipid metabolism</keyword>
<dbReference type="GO" id="GO:0001574">
    <property type="term" value="P:ganglioside biosynthetic process"/>
    <property type="evidence" value="ECO:0007669"/>
    <property type="project" value="TreeGrafter"/>
</dbReference>
<protein>
    <submittedName>
        <fullName evidence="17">Uncharacterized protein LOC109481671</fullName>
    </submittedName>
</protein>
<proteinExistence type="inferred from homology"/>
<evidence type="ECO:0000256" key="15">
    <source>
        <dbReference type="SAM" id="Phobius"/>
    </source>
</evidence>
<gene>
    <name evidence="17" type="primary">LOC109481671</name>
</gene>
<name>A0A6P4ZEZ1_BRABE</name>
<evidence type="ECO:0000256" key="6">
    <source>
        <dbReference type="ARBA" id="ARBA00022968"/>
    </source>
</evidence>
<comment type="similarity">
    <text evidence="2">Belongs to the glycosyltransferase 29 family.</text>
</comment>
<keyword evidence="3" id="KW-0328">Glycosyltransferase</keyword>
<evidence type="ECO:0000256" key="1">
    <source>
        <dbReference type="ARBA" id="ARBA00004323"/>
    </source>
</evidence>
<feature type="transmembrane region" description="Helical" evidence="15">
    <location>
        <begin position="6"/>
        <end position="26"/>
    </location>
</feature>
<dbReference type="RefSeq" id="XP_019639805.1">
    <property type="nucleotide sequence ID" value="XM_019784246.1"/>
</dbReference>
<evidence type="ECO:0000256" key="8">
    <source>
        <dbReference type="ARBA" id="ARBA00022989"/>
    </source>
</evidence>
<evidence type="ECO:0000256" key="9">
    <source>
        <dbReference type="ARBA" id="ARBA00023034"/>
    </source>
</evidence>
<evidence type="ECO:0000256" key="11">
    <source>
        <dbReference type="ARBA" id="ARBA00023136"/>
    </source>
</evidence>
<keyword evidence="11 15" id="KW-0472">Membrane</keyword>
<keyword evidence="16" id="KW-1185">Reference proteome</keyword>
<evidence type="ECO:0000256" key="3">
    <source>
        <dbReference type="ARBA" id="ARBA00022676"/>
    </source>
</evidence>
<keyword evidence="7" id="KW-0730">Sialic acid</keyword>
<reference evidence="17" key="1">
    <citation type="submission" date="2025-08" db="UniProtKB">
        <authorList>
            <consortium name="RefSeq"/>
        </authorList>
    </citation>
    <scope>IDENTIFICATION</scope>
    <source>
        <tissue evidence="17">Gonad</tissue>
    </source>
</reference>
<accession>A0A6P4ZEZ1</accession>
<dbReference type="GO" id="GO:0000139">
    <property type="term" value="C:Golgi membrane"/>
    <property type="evidence" value="ECO:0007669"/>
    <property type="project" value="UniProtKB-SubCell"/>
</dbReference>
<keyword evidence="9" id="KW-0333">Golgi apparatus</keyword>
<sequence>MRRTKVSFLLGLMTSVFLCGFTYVILRTDRLVIRRDSGWLLHRCQLSLTGAPGWTLGGNACRHLNSTQLSGNSTESLQNATTKVSELLQNATVKPDPLSDPKPAVEPPAPFDRVNPLRGYVGVPNGSEQLSMRCRVCAVVSNSGHLLNYKAGNEIDSADCVIRMNDAPVLGFEQHVGSRTSLRVLCFQSVYVVPAMSELYRQAGRSTLLGWGPLAHMDTRSGPALYVVPAVSELYRQAGRSTLLGWGPQADMDTRSGPALAASGTWLSTGWFTMLVAMEMCDVIKVYGLSSEDYCKSHPNDTTRYHYYESVLKWLGPQTKECDFYRRNQRIANGAHRYFTEKSIFSRWAPIHNITFLYPAWSPSSSLTWNLGWESHSDVTHITTRHKVLNIHGKPRHTENMYFSKERRFGISMSLSRVPRRVWLVASLSGLGLILLVADRSSVFRSRTVPMTFPPPNLMERQKDASKFTKIPFSGPDFPDSPGHVGKPEPTSHIHPETPFPVPDHSHPVKLDTALRNMTENPSSHKQQSGPVAFDLADPLRGYVGVPDDSKQLDLHCGVCALVSSSGQLLYYKAGNEIEQADCVIRMNEAPAIGFEEHVERKTTLRVMCFKSIYLVPDKTTLFSYAGNSTLLGWGPPRDMDTAKGKAYRKLERLQASYPELEVYKLTEDRIQYADRVFETETGLPRKKSGAWLSTGWFTMLVAMDICDVIKVYGMISEDYCR</sequence>
<evidence type="ECO:0000256" key="10">
    <source>
        <dbReference type="ARBA" id="ARBA00023098"/>
    </source>
</evidence>
<evidence type="ECO:0000256" key="5">
    <source>
        <dbReference type="ARBA" id="ARBA00022692"/>
    </source>
</evidence>
<dbReference type="PANTHER" id="PTHR45906">
    <property type="entry name" value="ALPHA-N-ACETYL-NEURAMINYL-2,3-BETA-GALACTOSYL-1, 3-N-ACETYL-GALACTOSAMINIDE ALPHA-2,6-SIALYLTRANSFERASE-LIKE"/>
    <property type="match status" value="1"/>
</dbReference>